<proteinExistence type="inferred from homology"/>
<name>A0ABU5W1I7_9BACT</name>
<dbReference type="Gene3D" id="1.20.58.1000">
    <property type="entry name" value="Metal-sensitive repressor, helix protomer"/>
    <property type="match status" value="1"/>
</dbReference>
<organism evidence="2 3">
    <name type="scientific">Bacteriovorax antarcticus</name>
    <dbReference type="NCBI Taxonomy" id="3088717"/>
    <lineage>
        <taxon>Bacteria</taxon>
        <taxon>Pseudomonadati</taxon>
        <taxon>Bdellovibrionota</taxon>
        <taxon>Bacteriovoracia</taxon>
        <taxon>Bacteriovoracales</taxon>
        <taxon>Bacteriovoracaceae</taxon>
        <taxon>Bacteriovorax</taxon>
    </lineage>
</organism>
<evidence type="ECO:0000313" key="2">
    <source>
        <dbReference type="EMBL" id="MEA9358493.1"/>
    </source>
</evidence>
<protein>
    <submittedName>
        <fullName evidence="2">Metal-sensing transcriptional repressor</fullName>
    </submittedName>
</protein>
<dbReference type="Proteomes" id="UP001302274">
    <property type="component" value="Unassembled WGS sequence"/>
</dbReference>
<evidence type="ECO:0000313" key="3">
    <source>
        <dbReference type="Proteomes" id="UP001302274"/>
    </source>
</evidence>
<dbReference type="PANTHER" id="PTHR33677">
    <property type="entry name" value="TRANSCRIPTIONAL REPRESSOR FRMR-RELATED"/>
    <property type="match status" value="1"/>
</dbReference>
<dbReference type="RefSeq" id="WP_323578916.1">
    <property type="nucleotide sequence ID" value="NZ_JAYGJQ010000003.1"/>
</dbReference>
<reference evidence="2 3" key="1">
    <citation type="submission" date="2023-11" db="EMBL/GenBank/DDBJ databases">
        <title>A Novel Polar Bacteriovorax (B. antarcticus) Isolated from the Biocrust in Antarctica.</title>
        <authorList>
            <person name="Mun W."/>
            <person name="Choi S.Y."/>
            <person name="Mitchell R.J."/>
        </authorList>
    </citation>
    <scope>NUCLEOTIDE SEQUENCE [LARGE SCALE GENOMIC DNA]</scope>
    <source>
        <strain evidence="2 3">PP10</strain>
    </source>
</reference>
<evidence type="ECO:0000256" key="1">
    <source>
        <dbReference type="ARBA" id="ARBA00005260"/>
    </source>
</evidence>
<dbReference type="InterPro" id="IPR038390">
    <property type="entry name" value="Metal_Tscrpt_repr_sf"/>
</dbReference>
<sequence length="89" mass="10288">MNEIKQHASHKGIILRLKKAHGHLAKVIQMMENQEKCLKVSQQLYAVEKAITQAKKAVIHDHIEHCLEESNGKSKKNDLNEFKEITKYL</sequence>
<accession>A0ABU5W1I7</accession>
<comment type="caution">
    <text evidence="2">The sequence shown here is derived from an EMBL/GenBank/DDBJ whole genome shotgun (WGS) entry which is preliminary data.</text>
</comment>
<keyword evidence="3" id="KW-1185">Reference proteome</keyword>
<dbReference type="EMBL" id="JAYGJQ010000003">
    <property type="protein sequence ID" value="MEA9358493.1"/>
    <property type="molecule type" value="Genomic_DNA"/>
</dbReference>
<comment type="similarity">
    <text evidence="1">Belongs to the FrmR/RcnR family.</text>
</comment>
<dbReference type="Pfam" id="PF02583">
    <property type="entry name" value="Trns_repr_metal"/>
    <property type="match status" value="1"/>
</dbReference>
<dbReference type="InterPro" id="IPR003735">
    <property type="entry name" value="Metal_Tscrpt_repr"/>
</dbReference>
<gene>
    <name evidence="2" type="ORF">SHI21_19810</name>
</gene>